<dbReference type="InterPro" id="IPR003953">
    <property type="entry name" value="FAD-dep_OxRdtase_2_FAD-bd"/>
</dbReference>
<keyword evidence="4" id="KW-0560">Oxidoreductase</keyword>
<dbReference type="Proteomes" id="UP001321741">
    <property type="component" value="Chromosome"/>
</dbReference>
<evidence type="ECO:0000256" key="2">
    <source>
        <dbReference type="ARBA" id="ARBA00022630"/>
    </source>
</evidence>
<dbReference type="EMBL" id="AP026803">
    <property type="protein sequence ID" value="BDR61087.1"/>
    <property type="molecule type" value="Genomic_DNA"/>
</dbReference>
<reference evidence="6 7" key="1">
    <citation type="journal article" date="2023" name="Microbiol. Spectr.">
        <title>Symbiosis of Carpenter Bees with Uncharacterized Lactic Acid Bacteria Showing NAD Auxotrophy.</title>
        <authorList>
            <person name="Kawasaki S."/>
            <person name="Ozawa K."/>
            <person name="Mori T."/>
            <person name="Yamamoto A."/>
            <person name="Ito M."/>
            <person name="Ohkuma M."/>
            <person name="Sakamoto M."/>
            <person name="Matsutani M."/>
        </authorList>
    </citation>
    <scope>NUCLEOTIDE SEQUENCE [LARGE SCALE GENOMIC DNA]</scope>
    <source>
        <strain evidence="6 7">Kim32-2</strain>
    </source>
</reference>
<name>A0ABN6SL67_9LACO</name>
<dbReference type="SUPFAM" id="SSF56425">
    <property type="entry name" value="Succinate dehydrogenase/fumarate reductase flavoprotein, catalytic domain"/>
    <property type="match status" value="1"/>
</dbReference>
<feature type="domain" description="FAD-dependent oxidoreductase 2 FAD-binding" evidence="5">
    <location>
        <begin position="8"/>
        <end position="471"/>
    </location>
</feature>
<dbReference type="Gene3D" id="3.90.700.10">
    <property type="entry name" value="Succinate dehydrogenase/fumarate reductase flavoprotein, catalytic domain"/>
    <property type="match status" value="1"/>
</dbReference>
<evidence type="ECO:0000256" key="1">
    <source>
        <dbReference type="ARBA" id="ARBA00001974"/>
    </source>
</evidence>
<protein>
    <submittedName>
        <fullName evidence="6">FAD-binding dehydrogenase</fullName>
    </submittedName>
</protein>
<dbReference type="SUPFAM" id="SSF51905">
    <property type="entry name" value="FAD/NAD(P)-binding domain"/>
    <property type="match status" value="1"/>
</dbReference>
<evidence type="ECO:0000259" key="5">
    <source>
        <dbReference type="Pfam" id="PF00890"/>
    </source>
</evidence>
<evidence type="ECO:0000313" key="7">
    <source>
        <dbReference type="Proteomes" id="UP001321741"/>
    </source>
</evidence>
<evidence type="ECO:0000313" key="6">
    <source>
        <dbReference type="EMBL" id="BDR61087.1"/>
    </source>
</evidence>
<dbReference type="InterPro" id="IPR036188">
    <property type="entry name" value="FAD/NAD-bd_sf"/>
</dbReference>
<proteinExistence type="predicted"/>
<evidence type="ECO:0000256" key="4">
    <source>
        <dbReference type="ARBA" id="ARBA00023002"/>
    </source>
</evidence>
<sequence length="496" mass="54709">MEMENIYDVIIAGASNSGAMAACAAAEKGAKVLLIDKSDSSQYLFRSFFAALDSNAQRRAGIKVDKSKLINFLTLFYQDNVDERLLWTWANHADETANWLEDNILKPNGGILRPQEDAHYETIVNTAFNTELAIATPEGGWAHYGEWILDKVKELGVTLKYNTKLEELVTDNSGTVTGVITSDRASGEKTEYQATKGVIICTGGYGANTELMKKWDPLGYKKNVYSDSPRDDGSGILAGLKVGAARDEEPAEIIFDRGAVPVGTNAEEHYVIDFKGPGYFWLGAYPLLKVNLNGERFGNESVPYQFDINAMSKQPGYLEAQIWSAETMDHLAQFDTQGCARLGFPGIYDTEGNKEEIQRRIDDGMVQKADTIEELAEKLNLPQDNLVKTIARYNELCQQGEDTDFGKEKFRLFPVEHGPYYGVLMGGRLLATLDGLRINPQMEVIDKMGKPIPHLYAAGNASGGFFWGSYPDRVPGLTCSHAQTFGRLAGQAAAEN</sequence>
<organism evidence="6 7">
    <name type="scientific">Lactobacillus xylocopicola</name>
    <dbReference type="NCBI Taxonomy" id="2976676"/>
    <lineage>
        <taxon>Bacteria</taxon>
        <taxon>Bacillati</taxon>
        <taxon>Bacillota</taxon>
        <taxon>Bacilli</taxon>
        <taxon>Lactobacillales</taxon>
        <taxon>Lactobacillaceae</taxon>
        <taxon>Lactobacillus</taxon>
    </lineage>
</organism>
<dbReference type="Gene3D" id="3.50.50.60">
    <property type="entry name" value="FAD/NAD(P)-binding domain"/>
    <property type="match status" value="2"/>
</dbReference>
<accession>A0ABN6SL67</accession>
<dbReference type="InterPro" id="IPR027477">
    <property type="entry name" value="Succ_DH/fumarate_Rdtase_cat_sf"/>
</dbReference>
<keyword evidence="2" id="KW-0285">Flavoprotein</keyword>
<keyword evidence="7" id="KW-1185">Reference proteome</keyword>
<gene>
    <name evidence="6" type="ORF">KIM322_13480</name>
</gene>
<dbReference type="Pfam" id="PF00890">
    <property type="entry name" value="FAD_binding_2"/>
    <property type="match status" value="1"/>
</dbReference>
<keyword evidence="3" id="KW-0274">FAD</keyword>
<comment type="cofactor">
    <cofactor evidence="1">
        <name>FAD</name>
        <dbReference type="ChEBI" id="CHEBI:57692"/>
    </cofactor>
</comment>
<dbReference type="InterPro" id="IPR050315">
    <property type="entry name" value="FAD-oxidoreductase_2"/>
</dbReference>
<evidence type="ECO:0000256" key="3">
    <source>
        <dbReference type="ARBA" id="ARBA00022827"/>
    </source>
</evidence>
<dbReference type="PANTHER" id="PTHR43400:SF10">
    <property type="entry name" value="3-OXOSTEROID 1-DEHYDROGENASE"/>
    <property type="match status" value="1"/>
</dbReference>
<dbReference type="PANTHER" id="PTHR43400">
    <property type="entry name" value="FUMARATE REDUCTASE"/>
    <property type="match status" value="1"/>
</dbReference>